<dbReference type="VEuPathDB" id="VectorBase:AMIN014016"/>
<dbReference type="Proteomes" id="UP000075920">
    <property type="component" value="Unassembled WGS sequence"/>
</dbReference>
<reference evidence="3" key="1">
    <citation type="submission" date="2013-03" db="EMBL/GenBank/DDBJ databases">
        <title>The Genome Sequence of Anopheles minimus MINIMUS1.</title>
        <authorList>
            <consortium name="The Broad Institute Genomics Platform"/>
            <person name="Neafsey D.E."/>
            <person name="Walton C."/>
            <person name="Walker B."/>
            <person name="Young S.K."/>
            <person name="Zeng Q."/>
            <person name="Gargeya S."/>
            <person name="Fitzgerald M."/>
            <person name="Haas B."/>
            <person name="Abouelleil A."/>
            <person name="Allen A.W."/>
            <person name="Alvarado L."/>
            <person name="Arachchi H.M."/>
            <person name="Berlin A.M."/>
            <person name="Chapman S.B."/>
            <person name="Gainer-Dewar J."/>
            <person name="Goldberg J."/>
            <person name="Griggs A."/>
            <person name="Gujja S."/>
            <person name="Hansen M."/>
            <person name="Howarth C."/>
            <person name="Imamovic A."/>
            <person name="Ireland A."/>
            <person name="Larimer J."/>
            <person name="McCowan C."/>
            <person name="Murphy C."/>
            <person name="Pearson M."/>
            <person name="Poon T.W."/>
            <person name="Priest M."/>
            <person name="Roberts A."/>
            <person name="Saif S."/>
            <person name="Shea T."/>
            <person name="Sisk P."/>
            <person name="Sykes S."/>
            <person name="Wortman J."/>
            <person name="Nusbaum C."/>
            <person name="Birren B."/>
        </authorList>
    </citation>
    <scope>NUCLEOTIDE SEQUENCE [LARGE SCALE GENOMIC DNA]</scope>
    <source>
        <strain evidence="3">MINIMUS1</strain>
    </source>
</reference>
<protein>
    <submittedName>
        <fullName evidence="2">Uncharacterized protein</fullName>
    </submittedName>
</protein>
<feature type="region of interest" description="Disordered" evidence="1">
    <location>
        <begin position="1"/>
        <end position="29"/>
    </location>
</feature>
<feature type="compositionally biased region" description="Basic residues" evidence="1">
    <location>
        <begin position="17"/>
        <end position="28"/>
    </location>
</feature>
<dbReference type="EnsemblMetazoa" id="AMIN014016-RA">
    <property type="protein sequence ID" value="AMIN014016-PA"/>
    <property type="gene ID" value="AMIN014016"/>
</dbReference>
<dbReference type="AlphaFoldDB" id="A0A182WMQ1"/>
<evidence type="ECO:0000313" key="2">
    <source>
        <dbReference type="EnsemblMetazoa" id="AMIN014016-PA"/>
    </source>
</evidence>
<organism evidence="2 3">
    <name type="scientific">Anopheles minimus</name>
    <dbReference type="NCBI Taxonomy" id="112268"/>
    <lineage>
        <taxon>Eukaryota</taxon>
        <taxon>Metazoa</taxon>
        <taxon>Ecdysozoa</taxon>
        <taxon>Arthropoda</taxon>
        <taxon>Hexapoda</taxon>
        <taxon>Insecta</taxon>
        <taxon>Pterygota</taxon>
        <taxon>Neoptera</taxon>
        <taxon>Endopterygota</taxon>
        <taxon>Diptera</taxon>
        <taxon>Nematocera</taxon>
        <taxon>Culicoidea</taxon>
        <taxon>Culicidae</taxon>
        <taxon>Anophelinae</taxon>
        <taxon>Anopheles</taxon>
    </lineage>
</organism>
<accession>A0A182WMQ1</accession>
<name>A0A182WMQ1_9DIPT</name>
<feature type="compositionally biased region" description="Polar residues" evidence="1">
    <location>
        <begin position="1"/>
        <end position="11"/>
    </location>
</feature>
<evidence type="ECO:0000256" key="1">
    <source>
        <dbReference type="SAM" id="MobiDB-lite"/>
    </source>
</evidence>
<keyword evidence="3" id="KW-1185">Reference proteome</keyword>
<sequence>KTFQTQGSQRKGSPKQGHGRPVHCHHNRSPGVVLAELRFPSKGVFG</sequence>
<evidence type="ECO:0000313" key="3">
    <source>
        <dbReference type="Proteomes" id="UP000075920"/>
    </source>
</evidence>
<reference evidence="2" key="2">
    <citation type="submission" date="2020-05" db="UniProtKB">
        <authorList>
            <consortium name="EnsemblMetazoa"/>
        </authorList>
    </citation>
    <scope>IDENTIFICATION</scope>
    <source>
        <strain evidence="2">MINIMUS1</strain>
    </source>
</reference>
<proteinExistence type="predicted"/>